<evidence type="ECO:0000256" key="2">
    <source>
        <dbReference type="ARBA" id="ARBA00004123"/>
    </source>
</evidence>
<dbReference type="Gene3D" id="1.10.10.60">
    <property type="entry name" value="Homeodomain-like"/>
    <property type="match status" value="1"/>
</dbReference>
<organism evidence="15 16">
    <name type="scientific">Mola mola</name>
    <name type="common">Ocean sunfish</name>
    <name type="synonym">Tetraodon mola</name>
    <dbReference type="NCBI Taxonomy" id="94237"/>
    <lineage>
        <taxon>Eukaryota</taxon>
        <taxon>Metazoa</taxon>
        <taxon>Chordata</taxon>
        <taxon>Craniata</taxon>
        <taxon>Vertebrata</taxon>
        <taxon>Euteleostomi</taxon>
        <taxon>Actinopterygii</taxon>
        <taxon>Neopterygii</taxon>
        <taxon>Teleostei</taxon>
        <taxon>Neoteleostei</taxon>
        <taxon>Acanthomorphata</taxon>
        <taxon>Eupercaria</taxon>
        <taxon>Tetraodontiformes</taxon>
        <taxon>Molidae</taxon>
        <taxon>Mola</taxon>
    </lineage>
</organism>
<dbReference type="PANTHER" id="PTHR45970">
    <property type="entry name" value="AGAP004664-PA"/>
    <property type="match status" value="1"/>
</dbReference>
<dbReference type="GO" id="GO:0005634">
    <property type="term" value="C:nucleus"/>
    <property type="evidence" value="ECO:0007669"/>
    <property type="project" value="UniProtKB-SubCell"/>
</dbReference>
<dbReference type="Ensembl" id="ENSMMOT00000001824.1">
    <property type="protein sequence ID" value="ENSMMOP00000001790.1"/>
    <property type="gene ID" value="ENSMMOG00000001503.1"/>
</dbReference>
<proteinExistence type="inferred from homology"/>
<dbReference type="STRING" id="94237.ENSMMOP00000001790"/>
<evidence type="ECO:0000256" key="11">
    <source>
        <dbReference type="PROSITE-ProRule" id="PRU00108"/>
    </source>
</evidence>
<keyword evidence="4 10" id="KW-0217">Developmental protein</keyword>
<dbReference type="OMA" id="MFTRSWA"/>
<evidence type="ECO:0000256" key="12">
    <source>
        <dbReference type="RuleBase" id="RU000682"/>
    </source>
</evidence>
<feature type="compositionally biased region" description="Low complexity" evidence="13">
    <location>
        <begin position="151"/>
        <end position="164"/>
    </location>
</feature>
<feature type="region of interest" description="Disordered" evidence="13">
    <location>
        <begin position="150"/>
        <end position="171"/>
    </location>
</feature>
<dbReference type="PROSITE" id="PS00027">
    <property type="entry name" value="HOMEOBOX_1"/>
    <property type="match status" value="1"/>
</dbReference>
<dbReference type="SUPFAM" id="SSF46689">
    <property type="entry name" value="Homeodomain-like"/>
    <property type="match status" value="1"/>
</dbReference>
<feature type="domain" description="Homeobox" evidence="14">
    <location>
        <begin position="169"/>
        <end position="229"/>
    </location>
</feature>
<name>A0A3Q4ACS9_MOLML</name>
<evidence type="ECO:0000259" key="14">
    <source>
        <dbReference type="PROSITE" id="PS50071"/>
    </source>
</evidence>
<evidence type="ECO:0000256" key="10">
    <source>
        <dbReference type="PIRNR" id="PIRNR037109"/>
    </source>
</evidence>
<dbReference type="InterPro" id="IPR017970">
    <property type="entry name" value="Homeobox_CS"/>
</dbReference>
<accession>A0A3Q4ACS9</accession>
<keyword evidence="8 10" id="KW-0804">Transcription</keyword>
<comment type="subcellular location">
    <subcellularLocation>
        <location evidence="2 10 11 12">Nucleus</location>
    </subcellularLocation>
</comment>
<evidence type="ECO:0000256" key="5">
    <source>
        <dbReference type="ARBA" id="ARBA00023015"/>
    </source>
</evidence>
<comment type="function">
    <text evidence="1 10">Sequence-specific transcription factor which is part of a developmental regulatory system that provides cells with specific positional identities on the anterior-posterior axis.</text>
</comment>
<dbReference type="Proteomes" id="UP000261620">
    <property type="component" value="Unplaced"/>
</dbReference>
<dbReference type="PANTHER" id="PTHR45970:SF3">
    <property type="entry name" value="HOMEOBOX PROTEIN HOX-A9"/>
    <property type="match status" value="1"/>
</dbReference>
<dbReference type="GO" id="GO:0000978">
    <property type="term" value="F:RNA polymerase II cis-regulatory region sequence-specific DNA binding"/>
    <property type="evidence" value="ECO:0007669"/>
    <property type="project" value="TreeGrafter"/>
</dbReference>
<dbReference type="AlphaFoldDB" id="A0A3Q4ACS9"/>
<evidence type="ECO:0000256" key="7">
    <source>
        <dbReference type="ARBA" id="ARBA00023155"/>
    </source>
</evidence>
<dbReference type="PRINTS" id="PR00024">
    <property type="entry name" value="HOMEOBOX"/>
</dbReference>
<comment type="similarity">
    <text evidence="3 10">Belongs to the Abd-B homeobox family.</text>
</comment>
<keyword evidence="7 11" id="KW-0371">Homeobox</keyword>
<dbReference type="PROSITE" id="PS50071">
    <property type="entry name" value="HOMEOBOX_2"/>
    <property type="match status" value="1"/>
</dbReference>
<dbReference type="GO" id="GO:0009954">
    <property type="term" value="P:proximal/distal pattern formation"/>
    <property type="evidence" value="ECO:0007669"/>
    <property type="project" value="TreeGrafter"/>
</dbReference>
<dbReference type="GO" id="GO:0048704">
    <property type="term" value="P:embryonic skeletal system morphogenesis"/>
    <property type="evidence" value="ECO:0007669"/>
    <property type="project" value="TreeGrafter"/>
</dbReference>
<dbReference type="InterPro" id="IPR001356">
    <property type="entry name" value="HD"/>
</dbReference>
<dbReference type="InterPro" id="IPR006711">
    <property type="entry name" value="Hox9_activation_N"/>
</dbReference>
<dbReference type="GO" id="GO:0006351">
    <property type="term" value="P:DNA-templated transcription"/>
    <property type="evidence" value="ECO:0007669"/>
    <property type="project" value="InterPro"/>
</dbReference>
<dbReference type="GO" id="GO:0009952">
    <property type="term" value="P:anterior/posterior pattern specification"/>
    <property type="evidence" value="ECO:0007669"/>
    <property type="project" value="TreeGrafter"/>
</dbReference>
<dbReference type="InterPro" id="IPR020479">
    <property type="entry name" value="HD_metazoa"/>
</dbReference>
<evidence type="ECO:0000256" key="8">
    <source>
        <dbReference type="ARBA" id="ARBA00023163"/>
    </source>
</evidence>
<keyword evidence="5 10" id="KW-0805">Transcription regulation</keyword>
<dbReference type="Pfam" id="PF00046">
    <property type="entry name" value="Homeodomain"/>
    <property type="match status" value="1"/>
</dbReference>
<dbReference type="GO" id="GO:0000981">
    <property type="term" value="F:DNA-binding transcription factor activity, RNA polymerase II-specific"/>
    <property type="evidence" value="ECO:0007669"/>
    <property type="project" value="UniProtKB-UniRule"/>
</dbReference>
<dbReference type="CDD" id="cd00086">
    <property type="entry name" value="homeodomain"/>
    <property type="match status" value="1"/>
</dbReference>
<evidence type="ECO:0000256" key="4">
    <source>
        <dbReference type="ARBA" id="ARBA00022473"/>
    </source>
</evidence>
<dbReference type="InterPro" id="IPR017112">
    <property type="entry name" value="HXA9/HXB9/HXC9"/>
</dbReference>
<dbReference type="PIRSF" id="PIRSF037109">
    <property type="entry name" value="Homeobox_Hox9"/>
    <property type="match status" value="1"/>
</dbReference>
<evidence type="ECO:0000256" key="1">
    <source>
        <dbReference type="ARBA" id="ARBA00003263"/>
    </source>
</evidence>
<evidence type="ECO:0000256" key="3">
    <source>
        <dbReference type="ARBA" id="ARBA00006317"/>
    </source>
</evidence>
<evidence type="ECO:0000256" key="13">
    <source>
        <dbReference type="SAM" id="MobiDB-lite"/>
    </source>
</evidence>
<evidence type="ECO:0000256" key="9">
    <source>
        <dbReference type="ARBA" id="ARBA00023242"/>
    </source>
</evidence>
<dbReference type="Pfam" id="PF04617">
    <property type="entry name" value="Hox9_act"/>
    <property type="match status" value="1"/>
</dbReference>
<protein>
    <recommendedName>
        <fullName evidence="10">Homeobox protein</fullName>
    </recommendedName>
</protein>
<reference evidence="15" key="1">
    <citation type="submission" date="2025-08" db="UniProtKB">
        <authorList>
            <consortium name="Ensembl"/>
        </authorList>
    </citation>
    <scope>IDENTIFICATION</scope>
</reference>
<reference evidence="15" key="2">
    <citation type="submission" date="2025-09" db="UniProtKB">
        <authorList>
            <consortium name="Ensembl"/>
        </authorList>
    </citation>
    <scope>IDENTIFICATION</scope>
</reference>
<evidence type="ECO:0000313" key="15">
    <source>
        <dbReference type="Ensembl" id="ENSMMOP00000001790.1"/>
    </source>
</evidence>
<dbReference type="InterPro" id="IPR009057">
    <property type="entry name" value="Homeodomain-like_sf"/>
</dbReference>
<evidence type="ECO:0000256" key="6">
    <source>
        <dbReference type="ARBA" id="ARBA00023125"/>
    </source>
</evidence>
<feature type="DNA-binding region" description="Homeobox" evidence="11">
    <location>
        <begin position="171"/>
        <end position="230"/>
    </location>
</feature>
<keyword evidence="16" id="KW-1185">Reference proteome</keyword>
<keyword evidence="9 10" id="KW-0539">Nucleus</keyword>
<keyword evidence="6 10" id="KW-0238">DNA-binding</keyword>
<sequence>VTTMFQSFRSPVLPEQENLAPRYSSAAGVEQAMLSEYGGPESCPLQAKSPIFAGSWGPISPHPPSTAPPIYVHHHYPSGDGDGMFTRSWALDPVSASLCWTGLPSTATHYEIKPEPHIGSAECTTLETHTPLLSDIGNDASLVEIPCETTSTSKAANKNNPSSNWLHAKPSRKKRCPYTKHQILELEKEFLFNMYLPRDRRYEVARLLSLTERQVKIWFQNRRMKMKKENKDRRRDS</sequence>
<dbReference type="SMART" id="SM00389">
    <property type="entry name" value="HOX"/>
    <property type="match status" value="1"/>
</dbReference>
<evidence type="ECO:0000313" key="16">
    <source>
        <dbReference type="Proteomes" id="UP000261620"/>
    </source>
</evidence>